<dbReference type="EMBL" id="DUGC01000110">
    <property type="protein sequence ID" value="HIH10352.1"/>
    <property type="molecule type" value="Genomic_DNA"/>
</dbReference>
<dbReference type="PANTHER" id="PTHR23359">
    <property type="entry name" value="NUCLEOTIDE KINASE"/>
    <property type="match status" value="1"/>
</dbReference>
<dbReference type="GO" id="GO:0005737">
    <property type="term" value="C:cytoplasm"/>
    <property type="evidence" value="ECO:0007669"/>
    <property type="project" value="UniProtKB-SubCell"/>
</dbReference>
<comment type="function">
    <text evidence="4">Catalyzes the reversible transfer of the terminal phosphate group between ATP and AMP. Plays an important role in cellular energy homeostasis and in adenine nucleotide metabolism.</text>
</comment>
<feature type="binding site" evidence="4">
    <location>
        <position position="126"/>
    </location>
    <ligand>
        <name>ATP</name>
        <dbReference type="ChEBI" id="CHEBI:30616"/>
    </ligand>
</feature>
<evidence type="ECO:0000256" key="5">
    <source>
        <dbReference type="RuleBase" id="RU003330"/>
    </source>
</evidence>
<comment type="catalytic activity">
    <reaction evidence="4 6">
        <text>AMP + ATP = 2 ADP</text>
        <dbReference type="Rhea" id="RHEA:12973"/>
        <dbReference type="ChEBI" id="CHEBI:30616"/>
        <dbReference type="ChEBI" id="CHEBI:456215"/>
        <dbReference type="ChEBI" id="CHEBI:456216"/>
        <dbReference type="EC" id="2.7.4.3"/>
    </reaction>
</comment>
<dbReference type="AlphaFoldDB" id="A0A7J4IXW1"/>
<feature type="binding site" evidence="4">
    <location>
        <position position="197"/>
    </location>
    <ligand>
        <name>ATP</name>
        <dbReference type="ChEBI" id="CHEBI:30616"/>
    </ligand>
</feature>
<dbReference type="GO" id="GO:0044209">
    <property type="term" value="P:AMP salvage"/>
    <property type="evidence" value="ECO:0007669"/>
    <property type="project" value="UniProtKB-UniRule"/>
</dbReference>
<dbReference type="HAMAP" id="MF_00235">
    <property type="entry name" value="Adenylate_kinase_Adk"/>
    <property type="match status" value="1"/>
</dbReference>
<keyword evidence="4" id="KW-0545">Nucleotide biosynthesis</keyword>
<dbReference type="InterPro" id="IPR006259">
    <property type="entry name" value="Adenyl_kin_sub"/>
</dbReference>
<feature type="binding site" evidence="4">
    <location>
        <begin position="57"/>
        <end position="59"/>
    </location>
    <ligand>
        <name>AMP</name>
        <dbReference type="ChEBI" id="CHEBI:456215"/>
    </ligand>
</feature>
<evidence type="ECO:0000256" key="3">
    <source>
        <dbReference type="ARBA" id="ARBA00022777"/>
    </source>
</evidence>
<sequence length="214" mass="23893">MNLVLLGPPGTGKGTIAKFIEVRFGTDHISTGDLLRQEVAEKTQAGKHIEPMMNSGQLVEDGLVLRILRKKLGSLKGKSFVLDGFPRNINQGKLLEKLLSDMCLELDLVLEIDSPQDIIVKRLSARRQCVKCMRIYGLDVPSTVPGICDDCGSPTVLRKDDEPQVVRERLRLYGSITKPLSEFYQKKGLIRRIDGNRSLQEIFGEVEKVLSVYA</sequence>
<feature type="binding site" evidence="4">
    <location>
        <position position="36"/>
    </location>
    <ligand>
        <name>AMP</name>
        <dbReference type="ChEBI" id="CHEBI:456215"/>
    </ligand>
</feature>
<comment type="subcellular location">
    <subcellularLocation>
        <location evidence="4 6">Cytoplasm</location>
    </subcellularLocation>
</comment>
<evidence type="ECO:0000256" key="6">
    <source>
        <dbReference type="RuleBase" id="RU003331"/>
    </source>
</evidence>
<feature type="binding site" evidence="4">
    <location>
        <position position="151"/>
    </location>
    <ligand>
        <name>Zn(2+)</name>
        <dbReference type="ChEBI" id="CHEBI:29105"/>
        <note>structural</note>
    </ligand>
</feature>
<feature type="binding site" evidence="4">
    <location>
        <position position="91"/>
    </location>
    <ligand>
        <name>AMP</name>
        <dbReference type="ChEBI" id="CHEBI:456215"/>
    </ligand>
</feature>
<keyword evidence="4" id="KW-0963">Cytoplasm</keyword>
<protein>
    <recommendedName>
        <fullName evidence="4 6">Adenylate kinase</fullName>
        <shortName evidence="4">AK</shortName>
        <ecNumber evidence="4 6">2.7.4.3</ecNumber>
    </recommendedName>
    <alternativeName>
        <fullName evidence="4">ATP-AMP transphosphorylase</fullName>
    </alternativeName>
    <alternativeName>
        <fullName evidence="4">ATP:AMP phosphotransferase</fullName>
    </alternativeName>
    <alternativeName>
        <fullName evidence="4">Adenylate monophosphate kinase</fullName>
    </alternativeName>
</protein>
<reference evidence="9" key="1">
    <citation type="journal article" date="2020" name="bioRxiv">
        <title>A rank-normalized archaeal taxonomy based on genome phylogeny resolves widespread incomplete and uneven classifications.</title>
        <authorList>
            <person name="Rinke C."/>
            <person name="Chuvochina M."/>
            <person name="Mussig A.J."/>
            <person name="Chaumeil P.-A."/>
            <person name="Waite D.W."/>
            <person name="Whitman W.B."/>
            <person name="Parks D.H."/>
            <person name="Hugenholtz P."/>
        </authorList>
    </citation>
    <scope>NUCLEOTIDE SEQUENCE [LARGE SCALE GENOMIC DNA]</scope>
</reference>
<dbReference type="InterPro" id="IPR027417">
    <property type="entry name" value="P-loop_NTPase"/>
</dbReference>
<evidence type="ECO:0000259" key="7">
    <source>
        <dbReference type="Pfam" id="PF05191"/>
    </source>
</evidence>
<dbReference type="Gene3D" id="3.40.50.300">
    <property type="entry name" value="P-loop containing nucleotide triphosphate hydrolases"/>
    <property type="match status" value="1"/>
</dbReference>
<keyword evidence="4" id="KW-0862">Zinc</keyword>
<evidence type="ECO:0000256" key="2">
    <source>
        <dbReference type="ARBA" id="ARBA00022741"/>
    </source>
</evidence>
<dbReference type="GO" id="GO:0008270">
    <property type="term" value="F:zinc ion binding"/>
    <property type="evidence" value="ECO:0007669"/>
    <property type="project" value="UniProtKB-UniRule"/>
</dbReference>
<dbReference type="Pfam" id="PF05191">
    <property type="entry name" value="ADK_lid"/>
    <property type="match status" value="1"/>
</dbReference>
<dbReference type="GO" id="GO:0004017">
    <property type="term" value="F:AMP kinase activity"/>
    <property type="evidence" value="ECO:0007669"/>
    <property type="project" value="UniProtKB-UniRule"/>
</dbReference>
<dbReference type="GO" id="GO:0005524">
    <property type="term" value="F:ATP binding"/>
    <property type="evidence" value="ECO:0007669"/>
    <property type="project" value="UniProtKB-UniRule"/>
</dbReference>
<dbReference type="NCBIfam" id="NF001381">
    <property type="entry name" value="PRK00279.1-3"/>
    <property type="match status" value="1"/>
</dbReference>
<dbReference type="Pfam" id="PF00406">
    <property type="entry name" value="ADK"/>
    <property type="match status" value="1"/>
</dbReference>
<feature type="binding site" evidence="4">
    <location>
        <position position="129"/>
    </location>
    <ligand>
        <name>Zn(2+)</name>
        <dbReference type="ChEBI" id="CHEBI:29105"/>
        <note>structural</note>
    </ligand>
</feature>
<feature type="region of interest" description="NMP" evidence="4">
    <location>
        <begin position="30"/>
        <end position="59"/>
    </location>
</feature>
<dbReference type="InterPro" id="IPR033690">
    <property type="entry name" value="Adenylat_kinase_CS"/>
</dbReference>
<comment type="subunit">
    <text evidence="4 6">Monomer.</text>
</comment>
<keyword evidence="2 4" id="KW-0547">Nucleotide-binding</keyword>
<dbReference type="InterPro" id="IPR036193">
    <property type="entry name" value="ADK_active_lid_dom_sf"/>
</dbReference>
<feature type="binding site" evidence="4">
    <location>
        <position position="132"/>
    </location>
    <ligand>
        <name>Zn(2+)</name>
        <dbReference type="ChEBI" id="CHEBI:29105"/>
        <note>structural</note>
    </ligand>
</feature>
<feature type="binding site" evidence="4">
    <location>
        <position position="169"/>
    </location>
    <ligand>
        <name>AMP</name>
        <dbReference type="ChEBI" id="CHEBI:456215"/>
    </ligand>
</feature>
<dbReference type="SUPFAM" id="SSF57774">
    <property type="entry name" value="Microbial and mitochondrial ADK, insert 'zinc finger' domain"/>
    <property type="match status" value="1"/>
</dbReference>
<keyword evidence="1 4" id="KW-0808">Transferase</keyword>
<organism evidence="8 9">
    <name type="scientific">Candidatus Iainarchaeum sp</name>
    <dbReference type="NCBI Taxonomy" id="3101447"/>
    <lineage>
        <taxon>Archaea</taxon>
        <taxon>Candidatus Iainarchaeota</taxon>
        <taxon>Candidatus Iainarchaeia</taxon>
        <taxon>Candidatus Iainarchaeales</taxon>
        <taxon>Candidatus Iainarchaeaceae</taxon>
        <taxon>Candidatus Iainarchaeum</taxon>
    </lineage>
</organism>
<feature type="domain" description="Adenylate kinase active site lid" evidence="7">
    <location>
        <begin position="126"/>
        <end position="160"/>
    </location>
</feature>
<feature type="binding site" evidence="4">
    <location>
        <position position="158"/>
    </location>
    <ligand>
        <name>AMP</name>
        <dbReference type="ChEBI" id="CHEBI:456215"/>
    </ligand>
</feature>
<dbReference type="InterPro" id="IPR007862">
    <property type="entry name" value="Adenylate_kinase_lid-dom"/>
</dbReference>
<feature type="binding site" evidence="4">
    <location>
        <begin position="10"/>
        <end position="15"/>
    </location>
    <ligand>
        <name>ATP</name>
        <dbReference type="ChEBI" id="CHEBI:30616"/>
    </ligand>
</feature>
<feature type="binding site" evidence="4">
    <location>
        <begin position="84"/>
        <end position="87"/>
    </location>
    <ligand>
        <name>AMP</name>
        <dbReference type="ChEBI" id="CHEBI:456215"/>
    </ligand>
</feature>
<dbReference type="SUPFAM" id="SSF52540">
    <property type="entry name" value="P-loop containing nucleoside triphosphate hydrolases"/>
    <property type="match status" value="1"/>
</dbReference>
<evidence type="ECO:0000313" key="9">
    <source>
        <dbReference type="Proteomes" id="UP000565078"/>
    </source>
</evidence>
<keyword evidence="4 6" id="KW-0067">ATP-binding</keyword>
<dbReference type="CDD" id="cd01428">
    <property type="entry name" value="ADK"/>
    <property type="match status" value="1"/>
</dbReference>
<name>A0A7J4IXW1_9ARCH</name>
<comment type="domain">
    <text evidence="4">Consists of three domains, a large central CORE domain and two small peripheral domains, NMPbind and LID, which undergo movements during catalysis. The LID domain closes over the site of phosphoryl transfer upon ATP binding. Assembling and dissambling the active center during each catalytic cycle provides an effective means to prevent ATP hydrolysis. Some bacteria have evolved a zinc-coordinating structure that stabilizes the LID domain.</text>
</comment>
<proteinExistence type="inferred from homology"/>
<dbReference type="UniPathway" id="UPA00588">
    <property type="reaction ID" value="UER00649"/>
</dbReference>
<feature type="binding site" evidence="4">
    <location>
        <begin position="135"/>
        <end position="136"/>
    </location>
    <ligand>
        <name>ATP</name>
        <dbReference type="ChEBI" id="CHEBI:30616"/>
    </ligand>
</feature>
<comment type="caution">
    <text evidence="8">The sequence shown here is derived from an EMBL/GenBank/DDBJ whole genome shotgun (WGS) entry which is preliminary data.</text>
</comment>
<dbReference type="EC" id="2.7.4.3" evidence="4 6"/>
<dbReference type="PROSITE" id="PS00113">
    <property type="entry name" value="ADENYLATE_KINASE"/>
    <property type="match status" value="1"/>
</dbReference>
<dbReference type="Proteomes" id="UP000565078">
    <property type="component" value="Unassembled WGS sequence"/>
</dbReference>
<comment type="similarity">
    <text evidence="4 5">Belongs to the adenylate kinase family.</text>
</comment>
<keyword evidence="4" id="KW-0479">Metal-binding</keyword>
<dbReference type="PRINTS" id="PR00094">
    <property type="entry name" value="ADENYLTKNASE"/>
</dbReference>
<feature type="binding site" evidence="4">
    <location>
        <position position="31"/>
    </location>
    <ligand>
        <name>AMP</name>
        <dbReference type="ChEBI" id="CHEBI:456215"/>
    </ligand>
</feature>
<gene>
    <name evidence="4" type="primary">adk</name>
    <name evidence="8" type="ORF">HA254_06845</name>
</gene>
<dbReference type="NCBIfam" id="TIGR01351">
    <property type="entry name" value="adk"/>
    <property type="match status" value="1"/>
</dbReference>
<evidence type="ECO:0000313" key="8">
    <source>
        <dbReference type="EMBL" id="HIH10352.1"/>
    </source>
</evidence>
<keyword evidence="3 4" id="KW-0418">Kinase</keyword>
<comment type="pathway">
    <text evidence="4">Purine metabolism; AMP biosynthesis via salvage pathway; AMP from ADP: step 1/1.</text>
</comment>
<comment type="caution">
    <text evidence="4">Lacks conserved residue(s) required for the propagation of feature annotation.</text>
</comment>
<feature type="binding site" evidence="4">
    <location>
        <position position="148"/>
    </location>
    <ligand>
        <name>Zn(2+)</name>
        <dbReference type="ChEBI" id="CHEBI:29105"/>
        <note>structural</note>
    </ligand>
</feature>
<dbReference type="InterPro" id="IPR000850">
    <property type="entry name" value="Adenylat/UMP-CMP_kin"/>
</dbReference>
<evidence type="ECO:0000256" key="1">
    <source>
        <dbReference type="ARBA" id="ARBA00022679"/>
    </source>
</evidence>
<accession>A0A7J4IXW1</accession>
<evidence type="ECO:0000256" key="4">
    <source>
        <dbReference type="HAMAP-Rule" id="MF_00235"/>
    </source>
</evidence>